<feature type="active site" description="Proton donor" evidence="16">
    <location>
        <position position="59"/>
    </location>
</feature>
<accession>D2RNY3</accession>
<feature type="binding site" evidence="17">
    <location>
        <position position="203"/>
    </location>
    <ligand>
        <name>substrate</name>
    </ligand>
</feature>
<evidence type="ECO:0000256" key="8">
    <source>
        <dbReference type="ARBA" id="ARBA00022801"/>
    </source>
</evidence>
<comment type="pathway">
    <text evidence="2 15">Cofactor biosynthesis; riboflavin biosynthesis; 5-amino-6-(D-ribitylamino)uracil from GTP: step 2/4.</text>
</comment>
<dbReference type="HOGENOM" id="CLU_036590_1_2_9"/>
<evidence type="ECO:0000256" key="11">
    <source>
        <dbReference type="ARBA" id="ARBA00023002"/>
    </source>
</evidence>
<feature type="binding site" evidence="17">
    <location>
        <position position="211"/>
    </location>
    <ligand>
        <name>substrate</name>
    </ligand>
</feature>
<comment type="similarity">
    <text evidence="5 15">In the C-terminal section; belongs to the HTP reductase family.</text>
</comment>
<dbReference type="eggNOG" id="COG0117">
    <property type="taxonomic scope" value="Bacteria"/>
</dbReference>
<feature type="binding site" evidence="17">
    <location>
        <position position="300"/>
    </location>
    <ligand>
        <name>substrate</name>
    </ligand>
</feature>
<keyword evidence="9 15" id="KW-0862">Zinc</keyword>
<comment type="similarity">
    <text evidence="4 15">In the N-terminal section; belongs to the cytidine and deoxycytidylate deaminase family.</text>
</comment>
<feature type="binding site" evidence="17">
    <location>
        <begin position="302"/>
        <end position="308"/>
    </location>
    <ligand>
        <name>NADP(+)</name>
        <dbReference type="ChEBI" id="CHEBI:58349"/>
    </ligand>
</feature>
<dbReference type="NCBIfam" id="TIGR00326">
    <property type="entry name" value="eubact_ribD"/>
    <property type="match status" value="1"/>
</dbReference>
<gene>
    <name evidence="20" type="ordered locus">Acfer_0353</name>
</gene>
<evidence type="ECO:0000256" key="9">
    <source>
        <dbReference type="ARBA" id="ARBA00022833"/>
    </source>
</evidence>
<dbReference type="NCBIfam" id="TIGR00227">
    <property type="entry name" value="ribD_Cterm"/>
    <property type="match status" value="1"/>
</dbReference>
<dbReference type="GO" id="GO:0008835">
    <property type="term" value="F:diaminohydroxyphosphoribosylaminopyrimidine deaminase activity"/>
    <property type="evidence" value="ECO:0007669"/>
    <property type="project" value="UniProtKB-EC"/>
</dbReference>
<evidence type="ECO:0000256" key="18">
    <source>
        <dbReference type="PIRSR" id="PIRSR006769-3"/>
    </source>
</evidence>
<evidence type="ECO:0000313" key="21">
    <source>
        <dbReference type="Proteomes" id="UP000001902"/>
    </source>
</evidence>
<evidence type="ECO:0000256" key="6">
    <source>
        <dbReference type="ARBA" id="ARBA00022619"/>
    </source>
</evidence>
<comment type="pathway">
    <text evidence="3 15">Cofactor biosynthesis; riboflavin biosynthesis; 5-amino-6-(D-ribitylamino)uracil from GTP: step 3/4.</text>
</comment>
<evidence type="ECO:0000256" key="1">
    <source>
        <dbReference type="ARBA" id="ARBA00002151"/>
    </source>
</evidence>
<feature type="binding site" evidence="17">
    <location>
        <position position="191"/>
    </location>
    <ligand>
        <name>substrate</name>
    </ligand>
</feature>
<dbReference type="InterPro" id="IPR016192">
    <property type="entry name" value="APOBEC/CMP_deaminase_Zn-bd"/>
</dbReference>
<dbReference type="FunFam" id="3.40.140.10:FF:000025">
    <property type="entry name" value="Riboflavin biosynthesis protein RibD"/>
    <property type="match status" value="1"/>
</dbReference>
<organism evidence="20 21">
    <name type="scientific">Acidaminococcus fermentans (strain ATCC 25085 / DSM 20731 / CCUG 9996 / CIP 106432 / VR4)</name>
    <dbReference type="NCBI Taxonomy" id="591001"/>
    <lineage>
        <taxon>Bacteria</taxon>
        <taxon>Bacillati</taxon>
        <taxon>Bacillota</taxon>
        <taxon>Negativicutes</taxon>
        <taxon>Acidaminococcales</taxon>
        <taxon>Acidaminococcaceae</taxon>
        <taxon>Acidaminococcus</taxon>
    </lineage>
</organism>
<reference evidence="20 21" key="1">
    <citation type="journal article" date="2010" name="Stand. Genomic Sci.">
        <title>Complete genome sequence of Acidaminococcus fermentans type strain (VR4).</title>
        <authorList>
            <person name="Chang Y.J."/>
            <person name="Pukall R."/>
            <person name="Saunders E."/>
            <person name="Lapidus A."/>
            <person name="Copeland A."/>
            <person name="Nolan M."/>
            <person name="Glavina Del Rio T."/>
            <person name="Lucas S."/>
            <person name="Chen F."/>
            <person name="Tice H."/>
            <person name="Cheng J.F."/>
            <person name="Han C."/>
            <person name="Detter J.C."/>
            <person name="Bruce D."/>
            <person name="Goodwin L."/>
            <person name="Pitluck S."/>
            <person name="Mikhailova N."/>
            <person name="Liolios K."/>
            <person name="Pati A."/>
            <person name="Ivanova N."/>
            <person name="Mavromatis K."/>
            <person name="Chen A."/>
            <person name="Palaniappan K."/>
            <person name="Land M."/>
            <person name="Hauser L."/>
            <person name="Jeffries C.D."/>
            <person name="Brettin T."/>
            <person name="Rohde M."/>
            <person name="Goker M."/>
            <person name="Bristow J."/>
            <person name="Eisen J.A."/>
            <person name="Markowitz V."/>
            <person name="Hugenholtz P."/>
            <person name="Kyrpides N.C."/>
            <person name="Klenk H.P."/>
        </authorList>
    </citation>
    <scope>NUCLEOTIDE SEQUENCE [LARGE SCALE GENOMIC DNA]</scope>
    <source>
        <strain evidence="21">ATCC 25085 / DSM 20731 / CCUG 9996 / CIP 106432 / VR4</strain>
    </source>
</reference>
<dbReference type="PANTHER" id="PTHR38011">
    <property type="entry name" value="DIHYDROFOLATE REDUCTASE FAMILY PROTEIN (AFU_ORTHOLOGUE AFUA_8G06820)"/>
    <property type="match status" value="1"/>
</dbReference>
<feature type="binding site" evidence="17">
    <location>
        <position position="161"/>
    </location>
    <ligand>
        <name>NADP(+)</name>
        <dbReference type="ChEBI" id="CHEBI:58349"/>
    </ligand>
</feature>
<dbReference type="GO" id="GO:0009231">
    <property type="term" value="P:riboflavin biosynthetic process"/>
    <property type="evidence" value="ECO:0007669"/>
    <property type="project" value="UniProtKB-UniPathway"/>
</dbReference>
<keyword evidence="6 15" id="KW-0686">Riboflavin biosynthesis</keyword>
<comment type="catalytic activity">
    <reaction evidence="13 15">
        <text>5-amino-6-(5-phospho-D-ribitylamino)uracil + NADP(+) = 5-amino-6-(5-phospho-D-ribosylamino)uracil + NADPH + H(+)</text>
        <dbReference type="Rhea" id="RHEA:17845"/>
        <dbReference type="ChEBI" id="CHEBI:15378"/>
        <dbReference type="ChEBI" id="CHEBI:57783"/>
        <dbReference type="ChEBI" id="CHEBI:58349"/>
        <dbReference type="ChEBI" id="CHEBI:58421"/>
        <dbReference type="ChEBI" id="CHEBI:58453"/>
        <dbReference type="EC" id="1.1.1.193"/>
    </reaction>
</comment>
<dbReference type="PIRSF" id="PIRSF006769">
    <property type="entry name" value="RibD"/>
    <property type="match status" value="1"/>
</dbReference>
<dbReference type="Pfam" id="PF00383">
    <property type="entry name" value="dCMP_cyt_deam_1"/>
    <property type="match status" value="1"/>
</dbReference>
<dbReference type="EC" id="1.1.1.193" evidence="15"/>
<comment type="cofactor">
    <cofactor evidence="15 18">
        <name>Zn(2+)</name>
        <dbReference type="ChEBI" id="CHEBI:29105"/>
    </cofactor>
    <text evidence="15 18">Binds 1 zinc ion.</text>
</comment>
<feature type="binding site" evidence="17">
    <location>
        <position position="177"/>
    </location>
    <ligand>
        <name>NADP(+)</name>
        <dbReference type="ChEBI" id="CHEBI:58349"/>
    </ligand>
</feature>
<dbReference type="EC" id="3.5.4.26" evidence="15"/>
<keyword evidence="10 15" id="KW-0521">NADP</keyword>
<sequence length="371" mass="40256">MKAGETVTDEEYMQMALDLAEKARGCTSPNPLVGCVIVNPEGQIVGKGYHHKAGQPHAEIMAMADAGNQVEGCTAYVTLEPCSHYGRTGPCCEALIRAGIKKVVAAADDPNPKVAGRGFARLQEAGVEVVRGVLADKANRQNEVFMHWMKTGRPFVALKYAMTLDGKIATASGDSKWISNEQSRTYAHKLRSIYDCILVGKNTVLNDDPSLTCRLVEGKNPLRIVLDSHCQLPMDRKVFTDGEARTLLVTSLKADRDKAAAFQALDQVTVWQIPEKNGALDLGILLDRLGQQEKTSVLVEGGSQVHGAFFDGRLAQRVYAFIAPCLIGGKRNLGAIGGRGARNMDLRVTLQEPQYEAFGTDLMVTGLLERS</sequence>
<dbReference type="RefSeq" id="WP_012937749.1">
    <property type="nucleotide sequence ID" value="NC_013740.1"/>
</dbReference>
<dbReference type="GeneID" id="78334107"/>
<dbReference type="EMBL" id="CP001859">
    <property type="protein sequence ID" value="ADB46759.1"/>
    <property type="molecule type" value="Genomic_DNA"/>
</dbReference>
<dbReference type="KEGG" id="afn:Acfer_0353"/>
<dbReference type="Pfam" id="PF01872">
    <property type="entry name" value="RibD_C"/>
    <property type="match status" value="1"/>
</dbReference>
<keyword evidence="21" id="KW-1185">Reference proteome</keyword>
<feature type="binding site" evidence="17">
    <location>
        <position position="175"/>
    </location>
    <ligand>
        <name>substrate</name>
    </ligand>
</feature>
<evidence type="ECO:0000256" key="5">
    <source>
        <dbReference type="ARBA" id="ARBA00007417"/>
    </source>
</evidence>
<evidence type="ECO:0000256" key="4">
    <source>
        <dbReference type="ARBA" id="ARBA00005259"/>
    </source>
</evidence>
<dbReference type="UniPathway" id="UPA00275">
    <property type="reaction ID" value="UER00401"/>
</dbReference>
<feature type="binding site" evidence="17">
    <location>
        <position position="228"/>
    </location>
    <ligand>
        <name>NADP(+)</name>
        <dbReference type="ChEBI" id="CHEBI:58349"/>
    </ligand>
</feature>
<evidence type="ECO:0000256" key="12">
    <source>
        <dbReference type="ARBA" id="ARBA00023268"/>
    </source>
</evidence>
<dbReference type="InterPro" id="IPR002125">
    <property type="entry name" value="CMP_dCMP_dom"/>
</dbReference>
<keyword evidence="11 15" id="KW-0560">Oxidoreductase</keyword>
<dbReference type="CDD" id="cd01284">
    <property type="entry name" value="Riboflavin_deaminase-reductase"/>
    <property type="match status" value="1"/>
</dbReference>
<evidence type="ECO:0000256" key="17">
    <source>
        <dbReference type="PIRSR" id="PIRSR006769-2"/>
    </source>
</evidence>
<dbReference type="InterPro" id="IPR050765">
    <property type="entry name" value="Riboflavin_Biosynth_HTPR"/>
</dbReference>
<feature type="binding site" evidence="17">
    <location>
        <position position="214"/>
    </location>
    <ligand>
        <name>substrate</name>
    </ligand>
</feature>
<dbReference type="Gene3D" id="3.40.430.10">
    <property type="entry name" value="Dihydrofolate Reductase, subunit A"/>
    <property type="match status" value="1"/>
</dbReference>
<dbReference type="Gene3D" id="3.40.140.10">
    <property type="entry name" value="Cytidine Deaminase, domain 2"/>
    <property type="match status" value="1"/>
</dbReference>
<feature type="binding site" evidence="18">
    <location>
        <position position="57"/>
    </location>
    <ligand>
        <name>Zn(2+)</name>
        <dbReference type="ChEBI" id="CHEBI:29105"/>
        <note>catalytic</note>
    </ligand>
</feature>
<dbReference type="STRING" id="591001.Acfer_0353"/>
<proteinExistence type="inferred from homology"/>
<dbReference type="InterPro" id="IPR002734">
    <property type="entry name" value="RibDG_C"/>
</dbReference>
<dbReference type="eggNOG" id="COG1985">
    <property type="taxonomic scope" value="Bacteria"/>
</dbReference>
<keyword evidence="12" id="KW-0511">Multifunctional enzyme</keyword>
<dbReference type="GO" id="GO:0008270">
    <property type="term" value="F:zinc ion binding"/>
    <property type="evidence" value="ECO:0007669"/>
    <property type="project" value="InterPro"/>
</dbReference>
<evidence type="ECO:0000256" key="2">
    <source>
        <dbReference type="ARBA" id="ARBA00004882"/>
    </source>
</evidence>
<protein>
    <recommendedName>
        <fullName evidence="15">Riboflavin biosynthesis protein RibD</fullName>
    </recommendedName>
    <domain>
        <recommendedName>
            <fullName evidence="15">Diaminohydroxyphosphoribosylaminopyrimidine deaminase</fullName>
            <shortName evidence="15">DRAP deaminase</shortName>
            <ecNumber evidence="15">3.5.4.26</ecNumber>
        </recommendedName>
        <alternativeName>
            <fullName evidence="15">Riboflavin-specific deaminase</fullName>
        </alternativeName>
    </domain>
    <domain>
        <recommendedName>
            <fullName evidence="15">5-amino-6-(5-phosphoribosylamino)uracil reductase</fullName>
            <ecNumber evidence="15">1.1.1.193</ecNumber>
        </recommendedName>
        <alternativeName>
            <fullName evidence="15">HTP reductase</fullName>
        </alternativeName>
    </domain>
</protein>
<dbReference type="GO" id="GO:0008703">
    <property type="term" value="F:5-amino-6-(5-phosphoribosylamino)uracil reductase activity"/>
    <property type="evidence" value="ECO:0007669"/>
    <property type="project" value="UniProtKB-EC"/>
</dbReference>
<comment type="catalytic activity">
    <reaction evidence="14 15">
        <text>2,5-diamino-6-hydroxy-4-(5-phosphoribosylamino)-pyrimidine + H2O + H(+) = 5-amino-6-(5-phospho-D-ribosylamino)uracil + NH4(+)</text>
        <dbReference type="Rhea" id="RHEA:21868"/>
        <dbReference type="ChEBI" id="CHEBI:15377"/>
        <dbReference type="ChEBI" id="CHEBI:15378"/>
        <dbReference type="ChEBI" id="CHEBI:28938"/>
        <dbReference type="ChEBI" id="CHEBI:58453"/>
        <dbReference type="ChEBI" id="CHEBI:58614"/>
        <dbReference type="EC" id="3.5.4.26"/>
    </reaction>
</comment>
<keyword evidence="7 15" id="KW-0479">Metal-binding</keyword>
<dbReference type="InterPro" id="IPR004794">
    <property type="entry name" value="Eubact_RibD"/>
</dbReference>
<feature type="binding site" evidence="18">
    <location>
        <position position="91"/>
    </location>
    <ligand>
        <name>Zn(2+)</name>
        <dbReference type="ChEBI" id="CHEBI:29105"/>
        <note>catalytic</note>
    </ligand>
</feature>
<evidence type="ECO:0000259" key="19">
    <source>
        <dbReference type="PROSITE" id="PS51747"/>
    </source>
</evidence>
<evidence type="ECO:0000256" key="3">
    <source>
        <dbReference type="ARBA" id="ARBA00004910"/>
    </source>
</evidence>
<comment type="function">
    <text evidence="1 15">Converts 2,5-diamino-6-(ribosylamino)-4(3h)-pyrimidinone 5'-phosphate into 5-amino-6-(ribosylamino)-2,4(1h,3h)-pyrimidinedione 5'-phosphate.</text>
</comment>
<dbReference type="PROSITE" id="PS51747">
    <property type="entry name" value="CYT_DCMP_DEAMINASES_2"/>
    <property type="match status" value="1"/>
</dbReference>
<dbReference type="InterPro" id="IPR011549">
    <property type="entry name" value="RibD_C"/>
</dbReference>
<feature type="binding site" evidence="17">
    <location>
        <position position="207"/>
    </location>
    <ligand>
        <name>NADP(+)</name>
        <dbReference type="ChEBI" id="CHEBI:58349"/>
    </ligand>
</feature>
<dbReference type="SUPFAM" id="SSF53597">
    <property type="entry name" value="Dihydrofolate reductase-like"/>
    <property type="match status" value="1"/>
</dbReference>
<dbReference type="Proteomes" id="UP000001902">
    <property type="component" value="Chromosome"/>
</dbReference>
<name>D2RNY3_ACIFV</name>
<evidence type="ECO:0000256" key="10">
    <source>
        <dbReference type="ARBA" id="ARBA00022857"/>
    </source>
</evidence>
<evidence type="ECO:0000256" key="15">
    <source>
        <dbReference type="PIRNR" id="PIRNR006769"/>
    </source>
</evidence>
<evidence type="ECO:0000313" key="20">
    <source>
        <dbReference type="EMBL" id="ADB46759.1"/>
    </source>
</evidence>
<dbReference type="InterPro" id="IPR016193">
    <property type="entry name" value="Cytidine_deaminase-like"/>
</dbReference>
<dbReference type="AlphaFoldDB" id="D2RNY3"/>
<evidence type="ECO:0000256" key="14">
    <source>
        <dbReference type="ARBA" id="ARBA00049886"/>
    </source>
</evidence>
<evidence type="ECO:0000256" key="13">
    <source>
        <dbReference type="ARBA" id="ARBA00049861"/>
    </source>
</evidence>
<keyword evidence="8 15" id="KW-0378">Hydrolase</keyword>
<dbReference type="PANTHER" id="PTHR38011:SF7">
    <property type="entry name" value="2,5-DIAMINO-6-RIBOSYLAMINO-4(3H)-PYRIMIDINONE 5'-PHOSPHATE REDUCTASE"/>
    <property type="match status" value="1"/>
</dbReference>
<evidence type="ECO:0000256" key="16">
    <source>
        <dbReference type="PIRSR" id="PIRSR006769-1"/>
    </source>
</evidence>
<feature type="binding site" evidence="18">
    <location>
        <position position="82"/>
    </location>
    <ligand>
        <name>Zn(2+)</name>
        <dbReference type="ChEBI" id="CHEBI:29105"/>
        <note>catalytic</note>
    </ligand>
</feature>
<dbReference type="GO" id="GO:0050661">
    <property type="term" value="F:NADP binding"/>
    <property type="evidence" value="ECO:0007669"/>
    <property type="project" value="InterPro"/>
</dbReference>
<dbReference type="SUPFAM" id="SSF53927">
    <property type="entry name" value="Cytidine deaminase-like"/>
    <property type="match status" value="1"/>
</dbReference>
<feature type="domain" description="CMP/dCMP-type deaminase" evidence="19">
    <location>
        <begin position="7"/>
        <end position="130"/>
    </location>
</feature>
<evidence type="ECO:0000256" key="7">
    <source>
        <dbReference type="ARBA" id="ARBA00022723"/>
    </source>
</evidence>
<dbReference type="InterPro" id="IPR024072">
    <property type="entry name" value="DHFR-like_dom_sf"/>
</dbReference>
<dbReference type="PROSITE" id="PS00903">
    <property type="entry name" value="CYT_DCMP_DEAMINASES_1"/>
    <property type="match status" value="1"/>
</dbReference>